<protein>
    <submittedName>
        <fullName evidence="1">NS2</fullName>
    </submittedName>
</protein>
<dbReference type="GO" id="GO:0003968">
    <property type="term" value="F:RNA-directed RNA polymerase activity"/>
    <property type="evidence" value="ECO:0007669"/>
    <property type="project" value="InterPro"/>
</dbReference>
<dbReference type="GO" id="GO:0003727">
    <property type="term" value="F:single-stranded RNA binding"/>
    <property type="evidence" value="ECO:0007669"/>
    <property type="project" value="InterPro"/>
</dbReference>
<organism evidence="1">
    <name type="scientific">Channel catfish reovirus 730</name>
    <dbReference type="NCBI Taxonomy" id="910245"/>
    <lineage>
        <taxon>Viruses</taxon>
        <taxon>Riboviria</taxon>
        <taxon>Orthornavirae</taxon>
        <taxon>Duplornaviricota</taxon>
        <taxon>Resentoviricetes</taxon>
        <taxon>Reovirales</taxon>
    </lineage>
</organism>
<dbReference type="Pfam" id="PF01518">
    <property type="entry name" value="PolyG_pol"/>
    <property type="match status" value="1"/>
</dbReference>
<sequence>MAHTGTATLINAERTDRTLRLLETFPSLTITIRQDTSGRDLVSSVYSATGMSAAARNLNPIANVKNMRQPGYVKPAHTATNTVPLRVATSTGLELPTAHLAQMPVDQALRDAVAAAVPAHAARVLPPNVDRVTPLTLASRVAMVCAGLDCDDIHEIAPAPTAMALAFTTKVLLIHVVVDGTGASIAVNPGAARDLLKADQLGNVITNYGYDVRGTVRRDTAAALAPSELPDTYPIEWLGLICGLIATQIELDLDMLAMNQTEQKLIAPHVQAVDPFINRLQSYATLSSRLMHLCVTHAQRPFRDFPELLRHWQKPELTPAIPVNIALKGAALEVSGNGAELFRVRALPIGGM</sequence>
<dbReference type="InterPro" id="IPR002507">
    <property type="entry name" value="Reovirus_polyG_pol"/>
</dbReference>
<dbReference type="EMBL" id="HM545303">
    <property type="protein sequence ID" value="ADP05122.1"/>
    <property type="molecule type" value="Genomic_RNA"/>
</dbReference>
<name>E3UR81_9REOV</name>
<reference evidence="1" key="1">
    <citation type="journal article" date="2013" name="Aquaculture">
        <title>Reovirus infection emerged in cultured channel catfish, Ictalurus punctatus, in China.</title>
        <authorList>
            <person name="Xu J."/>
            <person name="Zeng L."/>
            <person name="Luo X."/>
            <person name="Wang Y."/>
            <person name="Fan Y."/>
            <person name="Gong S."/>
        </authorList>
    </citation>
    <scope>NUCLEOTIDE SEQUENCE</scope>
    <source>
        <strain evidence="1">CCRV-730</strain>
    </source>
</reference>
<proteinExistence type="predicted"/>
<evidence type="ECO:0000313" key="1">
    <source>
        <dbReference type="EMBL" id="ADP05122.1"/>
    </source>
</evidence>
<accession>E3UR81</accession>